<accession>A0A1W1EDU6</accession>
<dbReference type="SMART" id="SM00062">
    <property type="entry name" value="PBPb"/>
    <property type="match status" value="1"/>
</dbReference>
<dbReference type="GO" id="GO:0000155">
    <property type="term" value="F:phosphorelay sensor kinase activity"/>
    <property type="evidence" value="ECO:0007669"/>
    <property type="project" value="InterPro"/>
</dbReference>
<dbReference type="PROSITE" id="PS50109">
    <property type="entry name" value="HIS_KIN"/>
    <property type="match status" value="1"/>
</dbReference>
<dbReference type="PANTHER" id="PTHR43065">
    <property type="entry name" value="SENSOR HISTIDINE KINASE"/>
    <property type="match status" value="1"/>
</dbReference>
<feature type="domain" description="Histidine kinase" evidence="3">
    <location>
        <begin position="318"/>
        <end position="531"/>
    </location>
</feature>
<dbReference type="Gene3D" id="1.10.287.130">
    <property type="match status" value="1"/>
</dbReference>
<organism evidence="4">
    <name type="scientific">hydrothermal vent metagenome</name>
    <dbReference type="NCBI Taxonomy" id="652676"/>
    <lineage>
        <taxon>unclassified sequences</taxon>
        <taxon>metagenomes</taxon>
        <taxon>ecological metagenomes</taxon>
    </lineage>
</organism>
<name>A0A1W1EDU6_9ZZZZ</name>
<dbReference type="Gene3D" id="3.30.565.10">
    <property type="entry name" value="Histidine kinase-like ATPase, C-terminal domain"/>
    <property type="match status" value="1"/>
</dbReference>
<keyword evidence="2" id="KW-0812">Transmembrane</keyword>
<keyword evidence="4" id="KW-0418">Kinase</keyword>
<dbReference type="EMBL" id="FPKX01000040">
    <property type="protein sequence ID" value="SFZ98202.1"/>
    <property type="molecule type" value="Genomic_DNA"/>
</dbReference>
<keyword evidence="2" id="KW-0472">Membrane</keyword>
<evidence type="ECO:0000313" key="4">
    <source>
        <dbReference type="EMBL" id="SFZ98202.1"/>
    </source>
</evidence>
<dbReference type="AlphaFoldDB" id="A0A1W1EDU6"/>
<dbReference type="InterPro" id="IPR005467">
    <property type="entry name" value="His_kinase_dom"/>
</dbReference>
<dbReference type="SMART" id="SM00388">
    <property type="entry name" value="HisKA"/>
    <property type="match status" value="1"/>
</dbReference>
<evidence type="ECO:0000259" key="3">
    <source>
        <dbReference type="PROSITE" id="PS50109"/>
    </source>
</evidence>
<dbReference type="Pfam" id="PF02518">
    <property type="entry name" value="HATPase_c"/>
    <property type="match status" value="1"/>
</dbReference>
<keyword evidence="4" id="KW-0808">Transferase</keyword>
<dbReference type="CDD" id="cd00082">
    <property type="entry name" value="HisKA"/>
    <property type="match status" value="1"/>
</dbReference>
<feature type="transmembrane region" description="Helical" evidence="2">
    <location>
        <begin position="273"/>
        <end position="293"/>
    </location>
</feature>
<dbReference type="InterPro" id="IPR003661">
    <property type="entry name" value="HisK_dim/P_dom"/>
</dbReference>
<gene>
    <name evidence="4" type="ORF">MNB_SV-5-1103</name>
</gene>
<sequence length="538" mass="62073">MSILKYIMFSTLLFVYANANSSFKSVNNIEFTQEEQNYISGKKEIRVCDYAEWMPYIGHDKTHTYGILYDYYEAFESRIGIPMQFVHKPNMQACVTMVLQGEADVVVSLGTPNTFSGITLSNEYGNDFVAMVTHLNTPFIRDIKVLEGKEIGVIEHYKNMISYLHKTYPTLEFQKINTTAEGLKKVSNGELYAFIDIYRVAAYAITRTHVGELKINTEVYPLVLRAHVGMREEDVLLKNIFNKAIADLSGGEKTRMIDHWMRAEKVVKTDYRLLAEIILVALLLLLGFIYYHLKQRKQQRLLLEKQTKLASMGSMIGNIAHQWRQPLSRINSNITVMKSLLHTDSVDREFLEKKLNNIEDNTQYMSETIEDFMNYFHPDKEKTHFLLRQCIDKALNLTGISDKDIEVSIIADKEIELYTYKKELTQVILIILNNTIDNFKIKSISAPKIKINFQKVSKKVTLSIHDNGGGIKEKELDRIFEPYYTTKFEHEGTGLGLYMAKMLIENSMNGELRVKNTNNGAFFEIELPVEFPKERTNA</sequence>
<dbReference type="InterPro" id="IPR036890">
    <property type="entry name" value="HATPase_C_sf"/>
</dbReference>
<protein>
    <submittedName>
        <fullName evidence="4">Putative two-component sensor histidine kinase</fullName>
    </submittedName>
</protein>
<keyword evidence="1" id="KW-0597">Phosphoprotein</keyword>
<dbReference type="CDD" id="cd00075">
    <property type="entry name" value="HATPase"/>
    <property type="match status" value="1"/>
</dbReference>
<dbReference type="SUPFAM" id="SSF53850">
    <property type="entry name" value="Periplasmic binding protein-like II"/>
    <property type="match status" value="1"/>
</dbReference>
<dbReference type="SUPFAM" id="SSF47384">
    <property type="entry name" value="Homodimeric domain of signal transducing histidine kinase"/>
    <property type="match status" value="1"/>
</dbReference>
<evidence type="ECO:0000256" key="1">
    <source>
        <dbReference type="ARBA" id="ARBA00022553"/>
    </source>
</evidence>
<dbReference type="InterPro" id="IPR004358">
    <property type="entry name" value="Sig_transdc_His_kin-like_C"/>
</dbReference>
<dbReference type="InterPro" id="IPR001638">
    <property type="entry name" value="Solute-binding_3/MltF_N"/>
</dbReference>
<keyword evidence="2" id="KW-1133">Transmembrane helix</keyword>
<dbReference type="Gene3D" id="3.40.190.10">
    <property type="entry name" value="Periplasmic binding protein-like II"/>
    <property type="match status" value="2"/>
</dbReference>
<evidence type="ECO:0000256" key="2">
    <source>
        <dbReference type="SAM" id="Phobius"/>
    </source>
</evidence>
<dbReference type="SMART" id="SM00387">
    <property type="entry name" value="HATPase_c"/>
    <property type="match status" value="1"/>
</dbReference>
<dbReference type="InterPro" id="IPR003594">
    <property type="entry name" value="HATPase_dom"/>
</dbReference>
<proteinExistence type="predicted"/>
<dbReference type="Pfam" id="PF00497">
    <property type="entry name" value="SBP_bac_3"/>
    <property type="match status" value="1"/>
</dbReference>
<dbReference type="SUPFAM" id="SSF55874">
    <property type="entry name" value="ATPase domain of HSP90 chaperone/DNA topoisomerase II/histidine kinase"/>
    <property type="match status" value="1"/>
</dbReference>
<reference evidence="4" key="1">
    <citation type="submission" date="2016-10" db="EMBL/GenBank/DDBJ databases">
        <authorList>
            <person name="de Groot N.N."/>
        </authorList>
    </citation>
    <scope>NUCLEOTIDE SEQUENCE</scope>
</reference>
<dbReference type="PRINTS" id="PR00344">
    <property type="entry name" value="BCTRLSENSOR"/>
</dbReference>
<dbReference type="InterPro" id="IPR036097">
    <property type="entry name" value="HisK_dim/P_sf"/>
</dbReference>